<evidence type="ECO:0000256" key="2">
    <source>
        <dbReference type="HAMAP-Rule" id="MF_01477"/>
    </source>
</evidence>
<dbReference type="OrthoDB" id="9793681at2"/>
<keyword evidence="2" id="KW-0810">Translation regulation</keyword>
<dbReference type="GO" id="GO:0005737">
    <property type="term" value="C:cytoplasm"/>
    <property type="evidence" value="ECO:0007669"/>
    <property type="project" value="UniProtKB-SubCell"/>
</dbReference>
<keyword evidence="2" id="KW-0963">Cytoplasm</keyword>
<dbReference type="EMBL" id="CP003344">
    <property type="protein sequence ID" value="AGA70431.1"/>
    <property type="molecule type" value="Genomic_DNA"/>
</dbReference>
<dbReference type="STRING" id="871963.Desdi_3026"/>
<dbReference type="Gene3D" id="3.30.460.10">
    <property type="entry name" value="Beta Polymerase, domain 2"/>
    <property type="match status" value="1"/>
</dbReference>
<dbReference type="RefSeq" id="WP_015263392.1">
    <property type="nucleotide sequence ID" value="NC_019903.1"/>
</dbReference>
<keyword evidence="4" id="KW-1185">Reference proteome</keyword>
<comment type="subcellular location">
    <subcellularLocation>
        <location evidence="2">Cytoplasm</location>
    </subcellularLocation>
</comment>
<dbReference type="SUPFAM" id="SSF81301">
    <property type="entry name" value="Nucleotidyltransferase"/>
    <property type="match status" value="1"/>
</dbReference>
<comment type="subunit">
    <text evidence="2">Interacts with ribosomal protein uL14 (rplN).</text>
</comment>
<dbReference type="GO" id="GO:0090071">
    <property type="term" value="P:negative regulation of ribosome biogenesis"/>
    <property type="evidence" value="ECO:0007669"/>
    <property type="project" value="UniProtKB-UniRule"/>
</dbReference>
<dbReference type="HOGENOM" id="CLU_092688_2_2_9"/>
<dbReference type="eggNOG" id="COG0799">
    <property type="taxonomic scope" value="Bacteria"/>
</dbReference>
<dbReference type="NCBIfam" id="TIGR00090">
    <property type="entry name" value="rsfS_iojap_ybeB"/>
    <property type="match status" value="1"/>
</dbReference>
<dbReference type="PANTHER" id="PTHR21043:SF0">
    <property type="entry name" value="MITOCHONDRIAL ASSEMBLY OF RIBOSOMAL LARGE SUBUNIT PROTEIN 1"/>
    <property type="match status" value="1"/>
</dbReference>
<dbReference type="HAMAP" id="MF_01477">
    <property type="entry name" value="Iojap_RsfS"/>
    <property type="match status" value="1"/>
</dbReference>
<accession>L0FCP8</accession>
<comment type="similarity">
    <text evidence="1 2">Belongs to the Iojap/RsfS family.</text>
</comment>
<dbReference type="Proteomes" id="UP000010797">
    <property type="component" value="Chromosome"/>
</dbReference>
<evidence type="ECO:0000256" key="1">
    <source>
        <dbReference type="ARBA" id="ARBA00010574"/>
    </source>
</evidence>
<protein>
    <recommendedName>
        <fullName evidence="2">Ribosomal silencing factor RsfS</fullName>
    </recommendedName>
</protein>
<gene>
    <name evidence="2" type="primary">rsfS</name>
    <name evidence="3" type="ordered locus">Desdi_3026</name>
</gene>
<dbReference type="InterPro" id="IPR043519">
    <property type="entry name" value="NT_sf"/>
</dbReference>
<dbReference type="Pfam" id="PF02410">
    <property type="entry name" value="RsfS"/>
    <property type="match status" value="1"/>
</dbReference>
<comment type="function">
    <text evidence="2">Functions as a ribosomal silencing factor. Interacts with ribosomal protein uL14 (rplN), blocking formation of intersubunit bridge B8. Prevents association of the 30S and 50S ribosomal subunits and the formation of functional ribosomes, thus repressing translation.</text>
</comment>
<evidence type="ECO:0000313" key="3">
    <source>
        <dbReference type="EMBL" id="AGA70431.1"/>
    </source>
</evidence>
<dbReference type="GO" id="GO:0042256">
    <property type="term" value="P:cytosolic ribosome assembly"/>
    <property type="evidence" value="ECO:0007669"/>
    <property type="project" value="UniProtKB-UniRule"/>
</dbReference>
<dbReference type="GO" id="GO:0017148">
    <property type="term" value="P:negative regulation of translation"/>
    <property type="evidence" value="ECO:0007669"/>
    <property type="project" value="UniProtKB-UniRule"/>
</dbReference>
<dbReference type="GO" id="GO:0043023">
    <property type="term" value="F:ribosomal large subunit binding"/>
    <property type="evidence" value="ECO:0007669"/>
    <property type="project" value="TreeGrafter"/>
</dbReference>
<name>L0FCP8_DESDL</name>
<dbReference type="InterPro" id="IPR004394">
    <property type="entry name" value="Iojap/RsfS/C7orf30"/>
</dbReference>
<dbReference type="AlphaFoldDB" id="L0FCP8"/>
<organism evidence="3 4">
    <name type="scientific">Desulfitobacterium dichloroeliminans (strain LMG P-21439 / DCA1)</name>
    <dbReference type="NCBI Taxonomy" id="871963"/>
    <lineage>
        <taxon>Bacteria</taxon>
        <taxon>Bacillati</taxon>
        <taxon>Bacillota</taxon>
        <taxon>Clostridia</taxon>
        <taxon>Eubacteriales</taxon>
        <taxon>Desulfitobacteriaceae</taxon>
        <taxon>Desulfitobacterium</taxon>
    </lineage>
</organism>
<dbReference type="KEGG" id="ddl:Desdi_3026"/>
<sequence>MLTDDQLQGAITLVEEKKGREAILLDLKGISMVTDYFLIVTGNSTTQVKAITDNLTDKLPALGVTVLRVEGLQEAKWVLVDCGDLVIHIMTPDQREFYNLERLWGDAKPVSFTTT</sequence>
<dbReference type="PANTHER" id="PTHR21043">
    <property type="entry name" value="IOJAP SUPERFAMILY ORTHOLOG"/>
    <property type="match status" value="1"/>
</dbReference>
<keyword evidence="2" id="KW-0678">Repressor</keyword>
<proteinExistence type="inferred from homology"/>
<reference evidence="4" key="1">
    <citation type="submission" date="2012-02" db="EMBL/GenBank/DDBJ databases">
        <title>Complete sequence of Desulfitobacterium dichloroeliminans LMG P-21439.</title>
        <authorList>
            <person name="Lucas S."/>
            <person name="Han J."/>
            <person name="Lapidus A."/>
            <person name="Cheng J.-F."/>
            <person name="Goodwin L."/>
            <person name="Pitluck S."/>
            <person name="Peters L."/>
            <person name="Ovchinnikova G."/>
            <person name="Teshima H."/>
            <person name="Detter J.C."/>
            <person name="Han C."/>
            <person name="Tapia R."/>
            <person name="Land M."/>
            <person name="Hauser L."/>
            <person name="Kyrpides N."/>
            <person name="Ivanova N."/>
            <person name="Pagani I."/>
            <person name="Kruse T."/>
            <person name="de Vos W.M."/>
            <person name="Boon N."/>
            <person name="Smidt H."/>
            <person name="Woyke T."/>
        </authorList>
    </citation>
    <scope>NUCLEOTIDE SEQUENCE [LARGE SCALE GENOMIC DNA]</scope>
    <source>
        <strain evidence="4">LMG P-21439 / DCA1</strain>
    </source>
</reference>
<evidence type="ECO:0000313" key="4">
    <source>
        <dbReference type="Proteomes" id="UP000010797"/>
    </source>
</evidence>